<proteinExistence type="predicted"/>
<name>B0E0N2_LACBS</name>
<accession>B0E0N2</accession>
<gene>
    <name evidence="2" type="ORF">LACBIDRAFT_334882</name>
</gene>
<dbReference type="GeneID" id="6085407"/>
<keyword evidence="3" id="KW-1185">Reference proteome</keyword>
<reference evidence="2 3" key="1">
    <citation type="journal article" date="2008" name="Nature">
        <title>The genome of Laccaria bicolor provides insights into mycorrhizal symbiosis.</title>
        <authorList>
            <person name="Martin F."/>
            <person name="Aerts A."/>
            <person name="Ahren D."/>
            <person name="Brun A."/>
            <person name="Danchin E.G.J."/>
            <person name="Duchaussoy F."/>
            <person name="Gibon J."/>
            <person name="Kohler A."/>
            <person name="Lindquist E."/>
            <person name="Pereda V."/>
            <person name="Salamov A."/>
            <person name="Shapiro H.J."/>
            <person name="Wuyts J."/>
            <person name="Blaudez D."/>
            <person name="Buee M."/>
            <person name="Brokstein P."/>
            <person name="Canbaeck B."/>
            <person name="Cohen D."/>
            <person name="Courty P.E."/>
            <person name="Coutinho P.M."/>
            <person name="Delaruelle C."/>
            <person name="Detter J.C."/>
            <person name="Deveau A."/>
            <person name="DiFazio S."/>
            <person name="Duplessis S."/>
            <person name="Fraissinet-Tachet L."/>
            <person name="Lucic E."/>
            <person name="Frey-Klett P."/>
            <person name="Fourrey C."/>
            <person name="Feussner I."/>
            <person name="Gay G."/>
            <person name="Grimwood J."/>
            <person name="Hoegger P.J."/>
            <person name="Jain P."/>
            <person name="Kilaru S."/>
            <person name="Labbe J."/>
            <person name="Lin Y.C."/>
            <person name="Legue V."/>
            <person name="Le Tacon F."/>
            <person name="Marmeisse R."/>
            <person name="Melayah D."/>
            <person name="Montanini B."/>
            <person name="Muratet M."/>
            <person name="Nehls U."/>
            <person name="Niculita-Hirzel H."/>
            <person name="Oudot-Le Secq M.P."/>
            <person name="Peter M."/>
            <person name="Quesneville H."/>
            <person name="Rajashekar B."/>
            <person name="Reich M."/>
            <person name="Rouhier N."/>
            <person name="Schmutz J."/>
            <person name="Yin T."/>
            <person name="Chalot M."/>
            <person name="Henrissat B."/>
            <person name="Kuees U."/>
            <person name="Lucas S."/>
            <person name="Van de Peer Y."/>
            <person name="Podila G.K."/>
            <person name="Polle A."/>
            <person name="Pukkila P.J."/>
            <person name="Richardson P.M."/>
            <person name="Rouze P."/>
            <person name="Sanders I.R."/>
            <person name="Stajich J.E."/>
            <person name="Tunlid A."/>
            <person name="Tuskan G."/>
            <person name="Grigoriev I.V."/>
        </authorList>
    </citation>
    <scope>NUCLEOTIDE SEQUENCE [LARGE SCALE GENOMIC DNA]</scope>
    <source>
        <strain evidence="3">S238N-H82 / ATCC MYA-4686</strain>
    </source>
</reference>
<dbReference type="InterPro" id="IPR045340">
    <property type="entry name" value="DUF6533"/>
</dbReference>
<dbReference type="InParanoid" id="B0E0N2"/>
<dbReference type="AlphaFoldDB" id="B0E0N2"/>
<evidence type="ECO:0000313" key="2">
    <source>
        <dbReference type="EMBL" id="EDQ99646.1"/>
    </source>
</evidence>
<protein>
    <submittedName>
        <fullName evidence="2">Predicted protein</fullName>
    </submittedName>
</protein>
<dbReference type="KEGG" id="lbc:LACBIDRAFT_334882"/>
<dbReference type="RefSeq" id="XP_001889757.1">
    <property type="nucleotide sequence ID" value="XM_001889722.1"/>
</dbReference>
<dbReference type="Pfam" id="PF20151">
    <property type="entry name" value="DUF6533"/>
    <property type="match status" value="1"/>
</dbReference>
<organism evidence="3">
    <name type="scientific">Laccaria bicolor (strain S238N-H82 / ATCC MYA-4686)</name>
    <name type="common">Bicoloured deceiver</name>
    <name type="synonym">Laccaria laccata var. bicolor</name>
    <dbReference type="NCBI Taxonomy" id="486041"/>
    <lineage>
        <taxon>Eukaryota</taxon>
        <taxon>Fungi</taxon>
        <taxon>Dikarya</taxon>
        <taxon>Basidiomycota</taxon>
        <taxon>Agaricomycotina</taxon>
        <taxon>Agaricomycetes</taxon>
        <taxon>Agaricomycetidae</taxon>
        <taxon>Agaricales</taxon>
        <taxon>Agaricineae</taxon>
        <taxon>Hydnangiaceae</taxon>
        <taxon>Laccaria</taxon>
    </lineage>
</organism>
<dbReference type="HOGENOM" id="CLU_927710_0_0_1"/>
<dbReference type="EMBL" id="DS547161">
    <property type="protein sequence ID" value="EDQ99646.1"/>
    <property type="molecule type" value="Genomic_DNA"/>
</dbReference>
<feature type="domain" description="DUF6533" evidence="1">
    <location>
        <begin position="71"/>
        <end position="113"/>
    </location>
</feature>
<sequence length="300" mass="34063">MSSMVPNRHTWAQWLRRVSSPFASFLPKKENQSTQKNPFSLHSRFRLSSDMAALASLIDYLAAERLATSFDVAAAMLLVYDCSLMLGMEFEFVWSSPWGFVKVLYIVQRYLPFCDAIFLCLTHQLAVNIDPDGCHVVETIRGSWLFGSSYQRVDDFWFYFVRSNLDPARMGSMETGTASGCLSDIPTYAHNCGGGIRDQNLPSRPAINTGPDDNSWNCFLFPFAHKPPFQIGEERMSVYIISYIETRRSARRIHFNVAVVCALSVEYFAVISKYVYVSVSTCKMTDRVKCGTRTPFTVDE</sequence>
<evidence type="ECO:0000313" key="3">
    <source>
        <dbReference type="Proteomes" id="UP000001194"/>
    </source>
</evidence>
<dbReference type="Proteomes" id="UP000001194">
    <property type="component" value="Unassembled WGS sequence"/>
</dbReference>
<evidence type="ECO:0000259" key="1">
    <source>
        <dbReference type="Pfam" id="PF20151"/>
    </source>
</evidence>
<dbReference type="OrthoDB" id="3350812at2759"/>